<feature type="chain" id="PRO_5024889161" evidence="1">
    <location>
        <begin position="18"/>
        <end position="107"/>
    </location>
</feature>
<gene>
    <name evidence="2" type="ORF">DBV05_g11364</name>
</gene>
<dbReference type="PANTHER" id="PTHR35180:SF4">
    <property type="entry name" value="PROTEIN CBG06219"/>
    <property type="match status" value="1"/>
</dbReference>
<organism evidence="2 3">
    <name type="scientific">Lasiodiplodia theobromae</name>
    <dbReference type="NCBI Taxonomy" id="45133"/>
    <lineage>
        <taxon>Eukaryota</taxon>
        <taxon>Fungi</taxon>
        <taxon>Dikarya</taxon>
        <taxon>Ascomycota</taxon>
        <taxon>Pezizomycotina</taxon>
        <taxon>Dothideomycetes</taxon>
        <taxon>Dothideomycetes incertae sedis</taxon>
        <taxon>Botryosphaeriales</taxon>
        <taxon>Botryosphaeriaceae</taxon>
        <taxon>Lasiodiplodia</taxon>
    </lineage>
</organism>
<feature type="signal peptide" evidence="1">
    <location>
        <begin position="1"/>
        <end position="17"/>
    </location>
</feature>
<sequence>MYCPGAILLGLITLSFANVIDLRISVDELSEHDPSTAADCFWSGTSPFCAGSCPSNYEDCRTDSCGDGACCWTGYKKYCCQGGCPNKKSLDVASHDGAVHKTGELKR</sequence>
<proteinExistence type="predicted"/>
<evidence type="ECO:0000256" key="1">
    <source>
        <dbReference type="SAM" id="SignalP"/>
    </source>
</evidence>
<keyword evidence="3" id="KW-1185">Reference proteome</keyword>
<evidence type="ECO:0000313" key="2">
    <source>
        <dbReference type="EMBL" id="KAB2569980.1"/>
    </source>
</evidence>
<dbReference type="AlphaFoldDB" id="A0A5N5CX87"/>
<reference evidence="2 3" key="1">
    <citation type="journal article" date="2019" name="Sci. Rep.">
        <title>A multi-omics analysis of the grapevine pathogen Lasiodiplodia theobromae reveals that temperature affects the expression of virulence- and pathogenicity-related genes.</title>
        <authorList>
            <person name="Felix C."/>
            <person name="Meneses R."/>
            <person name="Goncalves M.F.M."/>
            <person name="Tilleman L."/>
            <person name="Duarte A.S."/>
            <person name="Jorrin-Novo J.V."/>
            <person name="Van de Peer Y."/>
            <person name="Deforce D."/>
            <person name="Van Nieuwerburgh F."/>
            <person name="Esteves A.C."/>
            <person name="Alves A."/>
        </authorList>
    </citation>
    <scope>NUCLEOTIDE SEQUENCE [LARGE SCALE GENOMIC DNA]</scope>
    <source>
        <strain evidence="2 3">LA-SOL3</strain>
    </source>
</reference>
<evidence type="ECO:0000313" key="3">
    <source>
        <dbReference type="Proteomes" id="UP000325902"/>
    </source>
</evidence>
<dbReference type="Proteomes" id="UP000325902">
    <property type="component" value="Unassembled WGS sequence"/>
</dbReference>
<dbReference type="PANTHER" id="PTHR35180">
    <property type="entry name" value="PROTEIN CBG06219"/>
    <property type="match status" value="1"/>
</dbReference>
<name>A0A5N5CX87_9PEZI</name>
<keyword evidence="1" id="KW-0732">Signal</keyword>
<accession>A0A5N5CX87</accession>
<protein>
    <submittedName>
        <fullName evidence="2">Uncharacterized protein</fullName>
    </submittedName>
</protein>
<comment type="caution">
    <text evidence="2">The sequence shown here is derived from an EMBL/GenBank/DDBJ whole genome shotgun (WGS) entry which is preliminary data.</text>
</comment>
<dbReference type="EMBL" id="VCHE01000158">
    <property type="protein sequence ID" value="KAB2569980.1"/>
    <property type="molecule type" value="Genomic_DNA"/>
</dbReference>
<dbReference type="OrthoDB" id="6127264at2759"/>